<keyword evidence="2" id="KW-1185">Reference proteome</keyword>
<dbReference type="WBParaSite" id="PSU_v2.g18395.t1">
    <property type="protein sequence ID" value="PSU_v2.g18395.t1"/>
    <property type="gene ID" value="PSU_v2.g18395"/>
</dbReference>
<organism evidence="2 3">
    <name type="scientific">Panagrolaimus superbus</name>
    <dbReference type="NCBI Taxonomy" id="310955"/>
    <lineage>
        <taxon>Eukaryota</taxon>
        <taxon>Metazoa</taxon>
        <taxon>Ecdysozoa</taxon>
        <taxon>Nematoda</taxon>
        <taxon>Chromadorea</taxon>
        <taxon>Rhabditida</taxon>
        <taxon>Tylenchina</taxon>
        <taxon>Panagrolaimomorpha</taxon>
        <taxon>Panagrolaimoidea</taxon>
        <taxon>Panagrolaimidae</taxon>
        <taxon>Panagrolaimus</taxon>
    </lineage>
</organism>
<evidence type="ECO:0000313" key="3">
    <source>
        <dbReference type="WBParaSite" id="PSU_v2.g18395.t1"/>
    </source>
</evidence>
<dbReference type="AlphaFoldDB" id="A0A914YM47"/>
<keyword evidence="1" id="KW-0175">Coiled coil</keyword>
<evidence type="ECO:0000256" key="1">
    <source>
        <dbReference type="SAM" id="Coils"/>
    </source>
</evidence>
<proteinExistence type="predicted"/>
<protein>
    <submittedName>
        <fullName evidence="3">Uncharacterized protein</fullName>
    </submittedName>
</protein>
<feature type="coiled-coil region" evidence="1">
    <location>
        <begin position="72"/>
        <end position="141"/>
    </location>
</feature>
<sequence>MGTFEEDRFTWQLYTSKNKYQFGHFDEIQRQHWITDMNLVTDYRNKSDLYEFDKEFSKRPENMGKEKDSSWKLALESDNQRLTQLLNEERRALYDEEIVRELATRMLDEERERSERLEKQVLELETQLQNEKANNTELKQNLLTNGSEKHEEEEAIERRIQKQLTLNHKTPSEDTYTDDYEICAVDEEENITPQISLTQLDYLVISTQSI</sequence>
<name>A0A914YM47_9BILA</name>
<evidence type="ECO:0000313" key="2">
    <source>
        <dbReference type="Proteomes" id="UP000887577"/>
    </source>
</evidence>
<reference evidence="3" key="1">
    <citation type="submission" date="2022-11" db="UniProtKB">
        <authorList>
            <consortium name="WormBaseParasite"/>
        </authorList>
    </citation>
    <scope>IDENTIFICATION</scope>
</reference>
<dbReference type="Proteomes" id="UP000887577">
    <property type="component" value="Unplaced"/>
</dbReference>
<accession>A0A914YM47</accession>